<organism evidence="7 8">
    <name type="scientific">Clydaea vesicula</name>
    <dbReference type="NCBI Taxonomy" id="447962"/>
    <lineage>
        <taxon>Eukaryota</taxon>
        <taxon>Fungi</taxon>
        <taxon>Fungi incertae sedis</taxon>
        <taxon>Chytridiomycota</taxon>
        <taxon>Chytridiomycota incertae sedis</taxon>
        <taxon>Chytridiomycetes</taxon>
        <taxon>Lobulomycetales</taxon>
        <taxon>Lobulomycetaceae</taxon>
        <taxon>Clydaea</taxon>
    </lineage>
</organism>
<proteinExistence type="predicted"/>
<evidence type="ECO:0000256" key="5">
    <source>
        <dbReference type="ARBA" id="ARBA00023136"/>
    </source>
</evidence>
<protein>
    <recommendedName>
        <fullName evidence="9">Glycosyltransferase</fullName>
    </recommendedName>
</protein>
<dbReference type="SUPFAM" id="SSF53448">
    <property type="entry name" value="Nucleotide-diphospho-sugar transferases"/>
    <property type="match status" value="1"/>
</dbReference>
<gene>
    <name evidence="7" type="ORF">HK099_003754</name>
</gene>
<dbReference type="Gene3D" id="3.90.550.10">
    <property type="entry name" value="Spore Coat Polysaccharide Biosynthesis Protein SpsA, Chain A"/>
    <property type="match status" value="1"/>
</dbReference>
<evidence type="ECO:0000256" key="4">
    <source>
        <dbReference type="ARBA" id="ARBA00022989"/>
    </source>
</evidence>
<keyword evidence="6" id="KW-0325">Glycoprotein</keyword>
<accession>A0AAD5UAV6</accession>
<keyword evidence="3" id="KW-0735">Signal-anchor</keyword>
<comment type="caution">
    <text evidence="7">The sequence shown here is derived from an EMBL/GenBank/DDBJ whole genome shotgun (WGS) entry which is preliminary data.</text>
</comment>
<dbReference type="AlphaFoldDB" id="A0AAD5UAV6"/>
<dbReference type="Pfam" id="PF13896">
    <property type="entry name" value="Glyco_transf_49"/>
    <property type="match status" value="1"/>
</dbReference>
<dbReference type="Proteomes" id="UP001211065">
    <property type="component" value="Unassembled WGS sequence"/>
</dbReference>
<keyword evidence="8" id="KW-1185">Reference proteome</keyword>
<evidence type="ECO:0000256" key="2">
    <source>
        <dbReference type="ARBA" id="ARBA00022692"/>
    </source>
</evidence>
<dbReference type="PANTHER" id="PTHR12270:SF52">
    <property type="entry name" value="GLYCOSYLTRANSFERASE-LIKE PROTEIN GNT13-RELATED"/>
    <property type="match status" value="1"/>
</dbReference>
<keyword evidence="5" id="KW-0472">Membrane</keyword>
<evidence type="ECO:0000256" key="1">
    <source>
        <dbReference type="ARBA" id="ARBA00004606"/>
    </source>
</evidence>
<sequence>MTFAYLLRFVSSSFLFETENFQPKYNRVVFPSIVKDLDLYQFFAANFDDSLLNGNISYQFKQSDDGGYVGKTIEYPTINSYLVINEENVVNNDITIITQISVNRLNLLYDIAASWGGSISCVLFVENFSELLNLNENLKLFEMNMKSDPYKKSKLILSLLFGIEFMVDHVTPSIHHPYDFLYPINALRNVALKNAKTDYIFSLDADFLPSKGSFEFLTNDLYYKKLKTLSAMNKGYTAFAFAAFELLTVNFRVPFNREDLDKLCSEVKAIPFHSKISIAKENLNFAKVKRWCQGDILNYHTKVTDIQFLTNFTRWFKAMDIYPIEKDKTQLDRYYEPYFIALKSHIPLFDERFRGYSFNKRQHNIALQYLNYDFLVLPEVFVIHRWHIISSSKKRLNGLVKSTVGRVYNAFLTEMYNKYSKNSEFFPIKKNPLYFQNFM</sequence>
<dbReference type="EMBL" id="JADGJW010000025">
    <property type="protein sequence ID" value="KAJ3226962.1"/>
    <property type="molecule type" value="Genomic_DNA"/>
</dbReference>
<keyword evidence="4" id="KW-1133">Transmembrane helix</keyword>
<dbReference type="InterPro" id="IPR029044">
    <property type="entry name" value="Nucleotide-diphossugar_trans"/>
</dbReference>
<evidence type="ECO:0000256" key="3">
    <source>
        <dbReference type="ARBA" id="ARBA00022968"/>
    </source>
</evidence>
<dbReference type="GO" id="GO:0015020">
    <property type="term" value="F:glucuronosyltransferase activity"/>
    <property type="evidence" value="ECO:0007669"/>
    <property type="project" value="TreeGrafter"/>
</dbReference>
<evidence type="ECO:0000313" key="8">
    <source>
        <dbReference type="Proteomes" id="UP001211065"/>
    </source>
</evidence>
<dbReference type="GO" id="GO:0035269">
    <property type="term" value="P:protein O-linked glycosylation via mannose"/>
    <property type="evidence" value="ECO:0007669"/>
    <property type="project" value="TreeGrafter"/>
</dbReference>
<keyword evidence="2" id="KW-0812">Transmembrane</keyword>
<dbReference type="GO" id="GO:0042285">
    <property type="term" value="F:xylosyltransferase activity"/>
    <property type="evidence" value="ECO:0007669"/>
    <property type="project" value="TreeGrafter"/>
</dbReference>
<dbReference type="GO" id="GO:0016020">
    <property type="term" value="C:membrane"/>
    <property type="evidence" value="ECO:0007669"/>
    <property type="project" value="UniProtKB-SubCell"/>
</dbReference>
<comment type="subcellular location">
    <subcellularLocation>
        <location evidence="1">Membrane</location>
        <topology evidence="1">Single-pass type II membrane protein</topology>
    </subcellularLocation>
</comment>
<dbReference type="PANTHER" id="PTHR12270">
    <property type="entry name" value="GLYCOSYLTRANSFERASE-RELATED"/>
    <property type="match status" value="1"/>
</dbReference>
<evidence type="ECO:0000313" key="7">
    <source>
        <dbReference type="EMBL" id="KAJ3226962.1"/>
    </source>
</evidence>
<evidence type="ECO:0000256" key="6">
    <source>
        <dbReference type="ARBA" id="ARBA00023180"/>
    </source>
</evidence>
<name>A0AAD5UAV6_9FUNG</name>
<reference evidence="7" key="1">
    <citation type="submission" date="2020-05" db="EMBL/GenBank/DDBJ databases">
        <title>Phylogenomic resolution of chytrid fungi.</title>
        <authorList>
            <person name="Stajich J.E."/>
            <person name="Amses K."/>
            <person name="Simmons R."/>
            <person name="Seto K."/>
            <person name="Myers J."/>
            <person name="Bonds A."/>
            <person name="Quandt C.A."/>
            <person name="Barry K."/>
            <person name="Liu P."/>
            <person name="Grigoriev I."/>
            <person name="Longcore J.E."/>
            <person name="James T.Y."/>
        </authorList>
    </citation>
    <scope>NUCLEOTIDE SEQUENCE</scope>
    <source>
        <strain evidence="7">JEL0476</strain>
    </source>
</reference>
<evidence type="ECO:0008006" key="9">
    <source>
        <dbReference type="Google" id="ProtNLM"/>
    </source>
</evidence>
<dbReference type="InterPro" id="IPR051292">
    <property type="entry name" value="Xyl/GlcA_transferase"/>
</dbReference>